<dbReference type="GO" id="GO:0048027">
    <property type="term" value="F:mRNA 5'-UTR binding"/>
    <property type="evidence" value="ECO:0007669"/>
    <property type="project" value="UniProtKB-UniRule"/>
</dbReference>
<dbReference type="SUPFAM" id="SSF117130">
    <property type="entry name" value="CsrA-like"/>
    <property type="match status" value="1"/>
</dbReference>
<dbReference type="Proteomes" id="UP000010716">
    <property type="component" value="Unassembled WGS sequence"/>
</dbReference>
<evidence type="ECO:0000256" key="1">
    <source>
        <dbReference type="ARBA" id="ARBA00022490"/>
    </source>
</evidence>
<dbReference type="PANTHER" id="PTHR34984:SF1">
    <property type="entry name" value="CARBON STORAGE REGULATOR"/>
    <property type="match status" value="1"/>
</dbReference>
<reference evidence="7 9" key="2">
    <citation type="journal article" date="2020" name="Extremophiles">
        <title>Genomic analysis of Caldalkalibacillus thermarum TA2.A1 reveals aerobic alkaliphilic metabolism and evolutionary hallmarks linking alkaliphilic bacteria and plant life.</title>
        <authorList>
            <person name="de Jong S.I."/>
            <person name="van den Broek M.A."/>
            <person name="Merkel A.Y."/>
            <person name="de la Torre Cortes P."/>
            <person name="Kalamorz F."/>
            <person name="Cook G.M."/>
            <person name="van Loosdrecht M.C.M."/>
            <person name="McMillan D.G.G."/>
        </authorList>
    </citation>
    <scope>NUCLEOTIDE SEQUENCE [LARGE SCALE GENOMIC DNA]</scope>
    <source>
        <strain evidence="7 9">TA2.A1</strain>
    </source>
</reference>
<evidence type="ECO:0000256" key="3">
    <source>
        <dbReference type="ARBA" id="ARBA00022845"/>
    </source>
</evidence>
<dbReference type="InterPro" id="IPR036107">
    <property type="entry name" value="CsrA_sf"/>
</dbReference>
<keyword evidence="5" id="KW-1005">Bacterial flagellum biogenesis</keyword>
<keyword evidence="9" id="KW-1185">Reference proteome</keyword>
<dbReference type="HAMAP" id="MF_00167">
    <property type="entry name" value="CsrA"/>
    <property type="match status" value="1"/>
</dbReference>
<evidence type="ECO:0000256" key="4">
    <source>
        <dbReference type="ARBA" id="ARBA00022884"/>
    </source>
</evidence>
<comment type="subcellular location">
    <subcellularLocation>
        <location evidence="5">Cytoplasm</location>
    </subcellularLocation>
</comment>
<keyword evidence="1 5" id="KW-0963">Cytoplasm</keyword>
<gene>
    <name evidence="5 7" type="primary">csrA</name>
    <name evidence="6" type="ORF">CathTA2_0655</name>
    <name evidence="7" type="ORF">HUR95_00530</name>
</gene>
<organism evidence="6 8">
    <name type="scientific">Caldalkalibacillus thermarum (strain TA2.A1)</name>
    <dbReference type="NCBI Taxonomy" id="986075"/>
    <lineage>
        <taxon>Bacteria</taxon>
        <taxon>Bacillati</taxon>
        <taxon>Bacillota</taxon>
        <taxon>Bacilli</taxon>
        <taxon>Bacillales</taxon>
        <taxon>Bacillaceae</taxon>
        <taxon>Caldalkalibacillus</taxon>
    </lineage>
</organism>
<dbReference type="OrthoDB" id="9809061at2"/>
<dbReference type="GO" id="GO:1902208">
    <property type="term" value="P:regulation of bacterial-type flagellum assembly"/>
    <property type="evidence" value="ECO:0007669"/>
    <property type="project" value="UniProtKB-UniRule"/>
</dbReference>
<keyword evidence="2 5" id="KW-0678">Repressor</keyword>
<comment type="function">
    <text evidence="5">A translational regulator that binds mRNA to regulate translation initiation and/or mRNA stability. Usually binds in the 5'-UTR at or near the Shine-Dalgarno sequence preventing ribosome-binding, thus repressing translation. Its main target seems to be the major flagellin gene, while its function is anatagonized by FliW.</text>
</comment>
<name>F5L4E3_CALTT</name>
<evidence type="ECO:0000313" key="6">
    <source>
        <dbReference type="EMBL" id="EGL83786.1"/>
    </source>
</evidence>
<dbReference type="Pfam" id="PF02599">
    <property type="entry name" value="CsrA"/>
    <property type="match status" value="1"/>
</dbReference>
<dbReference type="GO" id="GO:0006109">
    <property type="term" value="P:regulation of carbohydrate metabolic process"/>
    <property type="evidence" value="ECO:0007669"/>
    <property type="project" value="InterPro"/>
</dbReference>
<dbReference type="RefSeq" id="WP_007503071.1">
    <property type="nucleotide sequence ID" value="NZ_AFCE01000082.1"/>
</dbReference>
<comment type="similarity">
    <text evidence="5">Belongs to the CsrA/RsmA family.</text>
</comment>
<dbReference type="FunFam" id="2.60.40.4380:FF:000002">
    <property type="entry name" value="Translational regulator CsrA"/>
    <property type="match status" value="1"/>
</dbReference>
<keyword evidence="4 5" id="KW-0694">RNA-binding</keyword>
<sequence>MLVLARKKGESIIIDDQIEVKVVAVEGDVVKLGIEAPKSVSIHRQEVYRAIQEENRAARMTAFDPEWLKRLKSNIE</sequence>
<proteinExistence type="inferred from homology"/>
<dbReference type="NCBIfam" id="NF002469">
    <property type="entry name" value="PRK01712.1"/>
    <property type="match status" value="1"/>
</dbReference>
<dbReference type="PANTHER" id="PTHR34984">
    <property type="entry name" value="CARBON STORAGE REGULATOR"/>
    <property type="match status" value="1"/>
</dbReference>
<protein>
    <recommendedName>
        <fullName evidence="5">Translational regulator CsrA</fullName>
    </recommendedName>
</protein>
<dbReference type="eggNOG" id="COG1551">
    <property type="taxonomic scope" value="Bacteria"/>
</dbReference>
<dbReference type="Proteomes" id="UP000825179">
    <property type="component" value="Chromosome"/>
</dbReference>
<reference evidence="6 8" key="1">
    <citation type="journal article" date="2011" name="J. Bacteriol.">
        <title>Draft genome sequence of the thermoalkaliphilic Caldalkalibacillus thermarum strain TA2.A1.</title>
        <authorList>
            <person name="Kalamorz F."/>
            <person name="Keis S."/>
            <person name="McMillan D.G."/>
            <person name="Olsson K."/>
            <person name="Stanton J.A."/>
            <person name="Stockwell P."/>
            <person name="Black M.A."/>
            <person name="Klingeman D.M."/>
            <person name="Land M.L."/>
            <person name="Han C.S."/>
            <person name="Martin S.L."/>
            <person name="Becher S.A."/>
            <person name="Peddie C.J."/>
            <person name="Morgan H.W."/>
            <person name="Matthies D."/>
            <person name="Preiss L."/>
            <person name="Meier T."/>
            <person name="Brown S.D."/>
            <person name="Cook G.M."/>
        </authorList>
    </citation>
    <scope>NUCLEOTIDE SEQUENCE [LARGE SCALE GENOMIC DNA]</scope>
    <source>
        <strain evidence="6 8">TA2.A1</strain>
    </source>
</reference>
<evidence type="ECO:0000313" key="8">
    <source>
        <dbReference type="Proteomes" id="UP000010716"/>
    </source>
</evidence>
<dbReference type="Gene3D" id="2.60.40.4380">
    <property type="entry name" value="Translational regulator CsrA"/>
    <property type="match status" value="1"/>
</dbReference>
<keyword evidence="3 5" id="KW-0810">Translation regulation</keyword>
<dbReference type="GO" id="GO:0005829">
    <property type="term" value="C:cytosol"/>
    <property type="evidence" value="ECO:0007669"/>
    <property type="project" value="TreeGrafter"/>
</dbReference>
<comment type="subunit">
    <text evidence="5">Homodimer; the beta-strands of each monomer intercalate to form a hydrophobic core, while the alpha-helices form wings that extend away from the core.</text>
</comment>
<dbReference type="NCBIfam" id="TIGR00202">
    <property type="entry name" value="csrA"/>
    <property type="match status" value="1"/>
</dbReference>
<evidence type="ECO:0000256" key="5">
    <source>
        <dbReference type="HAMAP-Rule" id="MF_00167"/>
    </source>
</evidence>
<evidence type="ECO:0000256" key="2">
    <source>
        <dbReference type="ARBA" id="ARBA00022491"/>
    </source>
</evidence>
<dbReference type="GO" id="GO:0044781">
    <property type="term" value="P:bacterial-type flagellum organization"/>
    <property type="evidence" value="ECO:0007669"/>
    <property type="project" value="UniProtKB-KW"/>
</dbReference>
<dbReference type="GO" id="GO:0006402">
    <property type="term" value="P:mRNA catabolic process"/>
    <property type="evidence" value="ECO:0007669"/>
    <property type="project" value="InterPro"/>
</dbReference>
<evidence type="ECO:0000313" key="9">
    <source>
        <dbReference type="Proteomes" id="UP000825179"/>
    </source>
</evidence>
<evidence type="ECO:0000313" key="7">
    <source>
        <dbReference type="EMBL" id="QZT33962.1"/>
    </source>
</evidence>
<reference evidence="7" key="3">
    <citation type="submission" date="2021-08" db="EMBL/GenBank/DDBJ databases">
        <authorList>
            <person name="de Jong S."/>
            <person name="van den Broek M."/>
            <person name="Merkel A."/>
            <person name="de la Torre Cortes P."/>
            <person name="Kalamorz F."/>
            <person name="Cook G."/>
            <person name="van Loosdrecht M."/>
            <person name="McMillan D."/>
        </authorList>
    </citation>
    <scope>NUCLEOTIDE SEQUENCE</scope>
    <source>
        <strain evidence="7">TA2.A1</strain>
    </source>
</reference>
<accession>F5L4E3</accession>
<dbReference type="EMBL" id="AFCE01000082">
    <property type="protein sequence ID" value="EGL83786.1"/>
    <property type="molecule type" value="Genomic_DNA"/>
</dbReference>
<dbReference type="EMBL" id="CP082237">
    <property type="protein sequence ID" value="QZT33962.1"/>
    <property type="molecule type" value="Genomic_DNA"/>
</dbReference>
<dbReference type="InterPro" id="IPR003751">
    <property type="entry name" value="CsrA"/>
</dbReference>
<dbReference type="GO" id="GO:0045947">
    <property type="term" value="P:negative regulation of translational initiation"/>
    <property type="evidence" value="ECO:0007669"/>
    <property type="project" value="UniProtKB-UniRule"/>
</dbReference>
<dbReference type="KEGG" id="cthu:HUR95_00530"/>
<dbReference type="AlphaFoldDB" id="F5L4E3"/>